<feature type="transmembrane region" description="Helical" evidence="1">
    <location>
        <begin position="6"/>
        <end position="26"/>
    </location>
</feature>
<feature type="transmembrane region" description="Helical" evidence="1">
    <location>
        <begin position="102"/>
        <end position="120"/>
    </location>
</feature>
<accession>A0A315ZSW6</accession>
<dbReference type="Proteomes" id="UP000254051">
    <property type="component" value="Unassembled WGS sequence"/>
</dbReference>
<feature type="transmembrane region" description="Helical" evidence="1">
    <location>
        <begin position="307"/>
        <end position="325"/>
    </location>
</feature>
<dbReference type="AlphaFoldDB" id="A0A315ZSW6"/>
<name>A0A315ZSW6_9FIRM</name>
<keyword evidence="1" id="KW-0472">Membrane</keyword>
<keyword evidence="1" id="KW-0812">Transmembrane</keyword>
<dbReference type="RefSeq" id="WP_109713186.1">
    <property type="nucleotide sequence ID" value="NZ_QGDS01000012.1"/>
</dbReference>
<gene>
    <name evidence="2" type="ORF">SAMN05216529_11243</name>
</gene>
<organism evidence="2 3">
    <name type="scientific">Faecalicatena contorta</name>
    <dbReference type="NCBI Taxonomy" id="39482"/>
    <lineage>
        <taxon>Bacteria</taxon>
        <taxon>Bacillati</taxon>
        <taxon>Bacillota</taxon>
        <taxon>Clostridia</taxon>
        <taxon>Lachnospirales</taxon>
        <taxon>Lachnospiraceae</taxon>
        <taxon>Faecalicatena</taxon>
    </lineage>
</organism>
<feature type="transmembrane region" description="Helical" evidence="1">
    <location>
        <begin position="361"/>
        <end position="383"/>
    </location>
</feature>
<feature type="transmembrane region" description="Helical" evidence="1">
    <location>
        <begin position="457"/>
        <end position="474"/>
    </location>
</feature>
<dbReference type="Pfam" id="PF19554">
    <property type="entry name" value="DUF6077"/>
    <property type="match status" value="1"/>
</dbReference>
<dbReference type="InterPro" id="IPR045723">
    <property type="entry name" value="DUF6077"/>
</dbReference>
<protein>
    <submittedName>
        <fullName evidence="2">Uncharacterized protein</fullName>
    </submittedName>
</protein>
<feature type="transmembrane region" description="Helical" evidence="1">
    <location>
        <begin position="428"/>
        <end position="445"/>
    </location>
</feature>
<feature type="transmembrane region" description="Helical" evidence="1">
    <location>
        <begin position="219"/>
        <end position="240"/>
    </location>
</feature>
<evidence type="ECO:0000256" key="1">
    <source>
        <dbReference type="SAM" id="Phobius"/>
    </source>
</evidence>
<sequence>MREYIVCFVFWIVFTVLLHGIGKFLCRKTKSTSFYFVTGYLAYSFTVAVAGITIQIFNMPWNIFAIFMVILWIVILAALIVERNKSQKMQWRTILWNYIKDNWVLLSVCIFLSGMLFFYYNAFWYGNHLDDGYYITKVATMPYNATGFRTNYSVGDLHASLDSYIFNTWELEASFYVRILNVKATLFLRLFQSAFQYFLFLNCLKLFAEQIFTKLSAGIKIRGAQFVTVVALLFGGFYLYLQDTNLFFVRDMFQFNSAMFYGSSITKTLSILLLLVFVVEIGRIDIKTMMFFSVVGCVLISKSSIALPLIVITTFAYLEIGLLFHYKEKGRIVALLLGVIYVFTGIFMQGNGDFQEEVYKYVLLAVKSPIMILCTVVFIFSFFWKEQTIIKLNCVMLICMGTMVIPQANDVFETLSVYRFVTGRAWATWAYTYVIINVIYLYWLLYKCLKNKKIVKALYLTSGIILIVSDAVAFDSYGGELFATEEPVDANIKYNLKTILENPYFIPGSTIQLGEELEKLSENRGGELSVVLSEGVSMNGTVHNLAVQIRTFAPNIVVLSAINRYRVDKGSDLEGYSQEYYDKFVTDPSDETGSFLEKELKKYGVNCVVVNKAECGPYLREMGYRLYKKINKGEYYIWSN</sequence>
<proteinExistence type="predicted"/>
<dbReference type="EMBL" id="UHJJ01000012">
    <property type="protein sequence ID" value="SUQ15395.1"/>
    <property type="molecule type" value="Genomic_DNA"/>
</dbReference>
<dbReference type="OrthoDB" id="1641997at2"/>
<evidence type="ECO:0000313" key="3">
    <source>
        <dbReference type="Proteomes" id="UP000254051"/>
    </source>
</evidence>
<feature type="transmembrane region" description="Helical" evidence="1">
    <location>
        <begin position="332"/>
        <end position="349"/>
    </location>
</feature>
<evidence type="ECO:0000313" key="2">
    <source>
        <dbReference type="EMBL" id="SUQ15395.1"/>
    </source>
</evidence>
<feature type="transmembrane region" description="Helical" evidence="1">
    <location>
        <begin position="63"/>
        <end position="81"/>
    </location>
</feature>
<feature type="transmembrane region" description="Helical" evidence="1">
    <location>
        <begin position="33"/>
        <end position="57"/>
    </location>
</feature>
<feature type="transmembrane region" description="Helical" evidence="1">
    <location>
        <begin position="390"/>
        <end position="408"/>
    </location>
</feature>
<keyword evidence="1" id="KW-1133">Transmembrane helix</keyword>
<feature type="transmembrane region" description="Helical" evidence="1">
    <location>
        <begin position="260"/>
        <end position="279"/>
    </location>
</feature>
<reference evidence="3" key="1">
    <citation type="submission" date="2017-07" db="EMBL/GenBank/DDBJ databases">
        <authorList>
            <person name="Varghese N."/>
            <person name="Submissions S."/>
        </authorList>
    </citation>
    <scope>NUCLEOTIDE SEQUENCE [LARGE SCALE GENOMIC DNA]</scope>
    <source>
        <strain evidence="3">NLAE-zl-C134</strain>
    </source>
</reference>
<keyword evidence="3" id="KW-1185">Reference proteome</keyword>